<sequence length="193" mass="22482">MKHFTTGILMVLLSSILFSCGSGGPSAKDDARKLKAYDSYAFLPNKDTIISRDLDNDAIQGIIVETIQANMQDEGYVLDKRQPDVLVHAHVMFDEMHTVNANPVYTNYPYYRPGFYVGPYYEDNIYENYFTVQRIDGPRVSQVPYKQRTIVIDFIDRRTSQILWRGAIDEQIATRRMEREIRDYVDEIFKDFP</sequence>
<dbReference type="RefSeq" id="WP_241552810.1">
    <property type="nucleotide sequence ID" value="NZ_JANCNS010000003.1"/>
</dbReference>
<dbReference type="PROSITE" id="PS51257">
    <property type="entry name" value="PROKAR_LIPOPROTEIN"/>
    <property type="match status" value="1"/>
</dbReference>
<dbReference type="Proteomes" id="UP001155280">
    <property type="component" value="Unassembled WGS sequence"/>
</dbReference>
<dbReference type="AlphaFoldDB" id="A0A9X2KZA8"/>
<accession>A0A9X2KZA8</accession>
<reference evidence="2" key="1">
    <citation type="submission" date="2022-07" db="EMBL/GenBank/DDBJ databases">
        <title>Gramela sediminis sp. nov., isolated from deep-sea sediment of the Indian Ocean.</title>
        <authorList>
            <person name="Shi H."/>
        </authorList>
    </citation>
    <scope>NUCLEOTIDE SEQUENCE</scope>
    <source>
        <strain evidence="2">GC03-9</strain>
    </source>
</reference>
<protein>
    <submittedName>
        <fullName evidence="2">DUF4136 domain-containing protein</fullName>
    </submittedName>
</protein>
<comment type="caution">
    <text evidence="2">The sequence shown here is derived from an EMBL/GenBank/DDBJ whole genome shotgun (WGS) entry which is preliminary data.</text>
</comment>
<evidence type="ECO:0000313" key="3">
    <source>
        <dbReference type="Proteomes" id="UP001155280"/>
    </source>
</evidence>
<dbReference type="Pfam" id="PF13590">
    <property type="entry name" value="DUF4136"/>
    <property type="match status" value="1"/>
</dbReference>
<evidence type="ECO:0000259" key="1">
    <source>
        <dbReference type="Pfam" id="PF13590"/>
    </source>
</evidence>
<dbReference type="EMBL" id="JANCNS010000003">
    <property type="protein sequence ID" value="MCP9201133.1"/>
    <property type="molecule type" value="Genomic_DNA"/>
</dbReference>
<proteinExistence type="predicted"/>
<gene>
    <name evidence="2" type="ORF">MKO06_14540</name>
</gene>
<name>A0A9X2KZA8_9FLAO</name>
<dbReference type="InterPro" id="IPR025411">
    <property type="entry name" value="DUF4136"/>
</dbReference>
<keyword evidence="3" id="KW-1185">Reference proteome</keyword>
<dbReference type="Gene3D" id="3.30.160.670">
    <property type="match status" value="1"/>
</dbReference>
<feature type="domain" description="DUF4136" evidence="1">
    <location>
        <begin position="29"/>
        <end position="193"/>
    </location>
</feature>
<organism evidence="2 3">
    <name type="scientific">Christiangramia oceanisediminis</name>
    <dbReference type="NCBI Taxonomy" id="2920386"/>
    <lineage>
        <taxon>Bacteria</taxon>
        <taxon>Pseudomonadati</taxon>
        <taxon>Bacteroidota</taxon>
        <taxon>Flavobacteriia</taxon>
        <taxon>Flavobacteriales</taxon>
        <taxon>Flavobacteriaceae</taxon>
        <taxon>Christiangramia</taxon>
    </lineage>
</organism>
<evidence type="ECO:0000313" key="2">
    <source>
        <dbReference type="EMBL" id="MCP9201133.1"/>
    </source>
</evidence>